<dbReference type="GO" id="GO:0016491">
    <property type="term" value="F:oxidoreductase activity"/>
    <property type="evidence" value="ECO:0007669"/>
    <property type="project" value="UniProtKB-KW"/>
</dbReference>
<dbReference type="CDD" id="cd13853">
    <property type="entry name" value="CuRO_1_Tth-MCO_like"/>
    <property type="match status" value="1"/>
</dbReference>
<gene>
    <name evidence="7" type="ORF">C7M71_018205</name>
</gene>
<feature type="chain" id="PRO_5016815032" evidence="3">
    <location>
        <begin position="24"/>
        <end position="476"/>
    </location>
</feature>
<dbReference type="Pfam" id="PF07732">
    <property type="entry name" value="Cu-oxidase_3"/>
    <property type="match status" value="1"/>
</dbReference>
<dbReference type="PANTHER" id="PTHR11709:SF518">
    <property type="entry name" value="MULTICOPPER OXIDASE"/>
    <property type="match status" value="1"/>
</dbReference>
<feature type="signal peptide" evidence="3">
    <location>
        <begin position="1"/>
        <end position="23"/>
    </location>
</feature>
<dbReference type="EMBL" id="CP031264">
    <property type="protein sequence ID" value="AXI79059.1"/>
    <property type="molecule type" value="Genomic_DNA"/>
</dbReference>
<evidence type="ECO:0000313" key="8">
    <source>
        <dbReference type="Proteomes" id="UP000249340"/>
    </source>
</evidence>
<evidence type="ECO:0000259" key="4">
    <source>
        <dbReference type="Pfam" id="PF00394"/>
    </source>
</evidence>
<accession>A0A345SZA4</accession>
<dbReference type="InterPro" id="IPR011707">
    <property type="entry name" value="Cu-oxidase-like_N"/>
</dbReference>
<evidence type="ECO:0000259" key="6">
    <source>
        <dbReference type="Pfam" id="PF07732"/>
    </source>
</evidence>
<dbReference type="AlphaFoldDB" id="A0A345SZA4"/>
<evidence type="ECO:0000256" key="3">
    <source>
        <dbReference type="SAM" id="SignalP"/>
    </source>
</evidence>
<organism evidence="7 8">
    <name type="scientific">Peterkaempfera bronchialis</name>
    <dbReference type="NCBI Taxonomy" id="2126346"/>
    <lineage>
        <taxon>Bacteria</taxon>
        <taxon>Bacillati</taxon>
        <taxon>Actinomycetota</taxon>
        <taxon>Actinomycetes</taxon>
        <taxon>Kitasatosporales</taxon>
        <taxon>Streptomycetaceae</taxon>
        <taxon>Peterkaempfera</taxon>
    </lineage>
</organism>
<sequence>MRSRFLVVVLSLAVAVGVSGCGAESPVVPVAAKPMAGAAPVVREGEPLKDPAELVSRNGVLRARIVVERRKVDVAGRMLWALTYNGRYMPPTLRIRPGDRLELAMENRLGKYTNLHVHGLNVSPSGHADNIFVHIRPGQTFHYSYGYLKSLRPGTYWYHSHADPMSAPQVAGGLSGIIVVEGLKRYLPPALRGITEHVIALKDFQVQGDSVKTSPLHIGAPTNRTVNGQLNPTIRIRPGETQLWRLANISANIYYKVQLAGQQFQVIAQDGYPVDRVYAADTLLIAAGARFDVLVRGGAPGRTLLRTLAYNTGPAGDAFPQATLATLVSAGAPMHPAALPSAFAPRVDLSRATPAARRTLVFSENQAGTEFYINGRQYDPNRVDVRSRLNTVEEWTVRNDSDEEHSFHVHVDHFQVLSVNGRPVHGHGLVDTTNVPARGSLVLRIRFSDYTGRTVLHCHILNHEDAGMMAVLEIVK</sequence>
<dbReference type="InterPro" id="IPR002355">
    <property type="entry name" value="Cu_oxidase_Cu_BS"/>
</dbReference>
<dbReference type="PROSITE" id="PS00080">
    <property type="entry name" value="MULTICOPPER_OXIDASE2"/>
    <property type="match status" value="1"/>
</dbReference>
<dbReference type="Proteomes" id="UP000249340">
    <property type="component" value="Chromosome"/>
</dbReference>
<proteinExistence type="predicted"/>
<feature type="domain" description="Plastocyanin-like" evidence="5">
    <location>
        <begin position="364"/>
        <end position="473"/>
    </location>
</feature>
<keyword evidence="1" id="KW-0479">Metal-binding</keyword>
<evidence type="ECO:0000313" key="7">
    <source>
        <dbReference type="EMBL" id="AXI79059.1"/>
    </source>
</evidence>
<dbReference type="Pfam" id="PF07731">
    <property type="entry name" value="Cu-oxidase_2"/>
    <property type="match status" value="1"/>
</dbReference>
<feature type="domain" description="Plastocyanin-like" evidence="4">
    <location>
        <begin position="218"/>
        <end position="298"/>
    </location>
</feature>
<name>A0A345SZA4_9ACTN</name>
<dbReference type="OrthoDB" id="345021at2"/>
<protein>
    <submittedName>
        <fullName evidence="7">Multicopper oxidase family protein</fullName>
    </submittedName>
</protein>
<evidence type="ECO:0000259" key="5">
    <source>
        <dbReference type="Pfam" id="PF07731"/>
    </source>
</evidence>
<dbReference type="InterPro" id="IPR011706">
    <property type="entry name" value="Cu-oxidase_C"/>
</dbReference>
<evidence type="ECO:0000256" key="2">
    <source>
        <dbReference type="ARBA" id="ARBA00023002"/>
    </source>
</evidence>
<keyword evidence="2" id="KW-0560">Oxidoreductase</keyword>
<dbReference type="RefSeq" id="WP_111492098.1">
    <property type="nucleotide sequence ID" value="NZ_CP031264.1"/>
</dbReference>
<dbReference type="InterPro" id="IPR008972">
    <property type="entry name" value="Cupredoxin"/>
</dbReference>
<dbReference type="GO" id="GO:0005507">
    <property type="term" value="F:copper ion binding"/>
    <property type="evidence" value="ECO:0007669"/>
    <property type="project" value="InterPro"/>
</dbReference>
<dbReference type="Gene3D" id="2.60.40.420">
    <property type="entry name" value="Cupredoxins - blue copper proteins"/>
    <property type="match status" value="3"/>
</dbReference>
<feature type="domain" description="Plastocyanin-like" evidence="6">
    <location>
        <begin position="69"/>
        <end position="182"/>
    </location>
</feature>
<dbReference type="PANTHER" id="PTHR11709">
    <property type="entry name" value="MULTI-COPPER OXIDASE"/>
    <property type="match status" value="1"/>
</dbReference>
<dbReference type="InterPro" id="IPR045087">
    <property type="entry name" value="Cu-oxidase_fam"/>
</dbReference>
<evidence type="ECO:0000256" key="1">
    <source>
        <dbReference type="ARBA" id="ARBA00022723"/>
    </source>
</evidence>
<dbReference type="PROSITE" id="PS51257">
    <property type="entry name" value="PROKAR_LIPOPROTEIN"/>
    <property type="match status" value="1"/>
</dbReference>
<keyword evidence="3" id="KW-0732">Signal</keyword>
<dbReference type="KEGG" id="stri:C7M71_018205"/>
<dbReference type="Pfam" id="PF00394">
    <property type="entry name" value="Cu-oxidase"/>
    <property type="match status" value="1"/>
</dbReference>
<reference evidence="8" key="1">
    <citation type="submission" date="2018-07" db="EMBL/GenBank/DDBJ databases">
        <title>Streptacidiphilus bronchialis DSM 106435 chromosome.</title>
        <authorList>
            <person name="Batra D."/>
            <person name="Gulvik C.A."/>
        </authorList>
    </citation>
    <scope>NUCLEOTIDE SEQUENCE [LARGE SCALE GENOMIC DNA]</scope>
    <source>
        <strain evidence="8">DSM 106435</strain>
    </source>
</reference>
<dbReference type="InterPro" id="IPR001117">
    <property type="entry name" value="Cu-oxidase_2nd"/>
</dbReference>
<dbReference type="CDD" id="cd13900">
    <property type="entry name" value="CuRO_3_Tth-MCO_like"/>
    <property type="match status" value="1"/>
</dbReference>
<dbReference type="SUPFAM" id="SSF49503">
    <property type="entry name" value="Cupredoxins"/>
    <property type="match status" value="3"/>
</dbReference>
<keyword evidence="8" id="KW-1185">Reference proteome</keyword>